<dbReference type="RefSeq" id="WP_034243942.1">
    <property type="nucleotide sequence ID" value="NZ_BJYK01000012.1"/>
</dbReference>
<dbReference type="InterPro" id="IPR004378">
    <property type="entry name" value="F420H2_quin_Rdtase"/>
</dbReference>
<dbReference type="PANTHER" id="PTHR39428:SF1">
    <property type="entry name" value="F420H(2)-DEPENDENT QUINONE REDUCTASE RV1261C"/>
    <property type="match status" value="1"/>
</dbReference>
<protein>
    <recommendedName>
        <fullName evidence="5">Nitroreductase</fullName>
    </recommendedName>
</protein>
<dbReference type="EMBL" id="BJYK01000012">
    <property type="protein sequence ID" value="GEN81466.1"/>
    <property type="molecule type" value="Genomic_DNA"/>
</dbReference>
<reference evidence="3 4" key="1">
    <citation type="submission" date="2019-07" db="EMBL/GenBank/DDBJ databases">
        <title>Whole genome shotgun sequence of Actinotalea fermentans NBRC 105374.</title>
        <authorList>
            <person name="Hosoyama A."/>
            <person name="Uohara A."/>
            <person name="Ohji S."/>
            <person name="Ichikawa N."/>
        </authorList>
    </citation>
    <scope>NUCLEOTIDE SEQUENCE [LARGE SCALE GENOMIC DNA]</scope>
    <source>
        <strain evidence="3 4">NBRC 105374</strain>
    </source>
</reference>
<dbReference type="NCBIfam" id="TIGR00026">
    <property type="entry name" value="hi_GC_TIGR00026"/>
    <property type="match status" value="1"/>
</dbReference>
<comment type="similarity">
    <text evidence="1">Belongs to the F420H(2)-dependent quinone reductase family.</text>
</comment>
<dbReference type="Gene3D" id="2.30.110.10">
    <property type="entry name" value="Electron Transport, Fmn-binding Protein, Chain A"/>
    <property type="match status" value="1"/>
</dbReference>
<dbReference type="InterPro" id="IPR012349">
    <property type="entry name" value="Split_barrel_FMN-bd"/>
</dbReference>
<proteinExistence type="inferred from homology"/>
<dbReference type="Pfam" id="PF04075">
    <property type="entry name" value="F420H2_quin_red"/>
    <property type="match status" value="1"/>
</dbReference>
<accession>A0A511Z247</accession>
<keyword evidence="4" id="KW-1185">Reference proteome</keyword>
<organism evidence="3 4">
    <name type="scientific">Actinotalea fermentans</name>
    <dbReference type="NCBI Taxonomy" id="43671"/>
    <lineage>
        <taxon>Bacteria</taxon>
        <taxon>Bacillati</taxon>
        <taxon>Actinomycetota</taxon>
        <taxon>Actinomycetes</taxon>
        <taxon>Micrococcales</taxon>
        <taxon>Cellulomonadaceae</taxon>
        <taxon>Actinotalea</taxon>
    </lineage>
</organism>
<evidence type="ECO:0000256" key="1">
    <source>
        <dbReference type="ARBA" id="ARBA00008710"/>
    </source>
</evidence>
<dbReference type="SUPFAM" id="SSF50475">
    <property type="entry name" value="FMN-binding split barrel"/>
    <property type="match status" value="1"/>
</dbReference>
<dbReference type="Proteomes" id="UP000321484">
    <property type="component" value="Unassembled WGS sequence"/>
</dbReference>
<dbReference type="GO" id="GO:0070967">
    <property type="term" value="F:coenzyme F420 binding"/>
    <property type="evidence" value="ECO:0007669"/>
    <property type="project" value="TreeGrafter"/>
</dbReference>
<dbReference type="PANTHER" id="PTHR39428">
    <property type="entry name" value="F420H(2)-DEPENDENT QUINONE REDUCTASE RV1261C"/>
    <property type="match status" value="1"/>
</dbReference>
<evidence type="ECO:0000313" key="4">
    <source>
        <dbReference type="Proteomes" id="UP000321484"/>
    </source>
</evidence>
<sequence>MDDVNAEVIDEFRANGGSVGGALAGVSLLLLTHRGARSGVSRTTPLGYYEDGERLILFASNRGAARAPDWYHNIVADPRVTVELGEETFEAEASELVGPDREATWERAVAVRPFLAEHQEKAGRQIPLIAVRLV</sequence>
<dbReference type="GO" id="GO:0005886">
    <property type="term" value="C:plasma membrane"/>
    <property type="evidence" value="ECO:0007669"/>
    <property type="project" value="TreeGrafter"/>
</dbReference>
<dbReference type="GO" id="GO:0016491">
    <property type="term" value="F:oxidoreductase activity"/>
    <property type="evidence" value="ECO:0007669"/>
    <property type="project" value="InterPro"/>
</dbReference>
<evidence type="ECO:0008006" key="5">
    <source>
        <dbReference type="Google" id="ProtNLM"/>
    </source>
</evidence>
<evidence type="ECO:0000313" key="3">
    <source>
        <dbReference type="EMBL" id="GEN81466.1"/>
    </source>
</evidence>
<dbReference type="OrthoDB" id="8225825at2"/>
<comment type="caution">
    <text evidence="3">The sequence shown here is derived from an EMBL/GenBank/DDBJ whole genome shotgun (WGS) entry which is preliminary data.</text>
</comment>
<comment type="catalytic activity">
    <reaction evidence="2">
        <text>oxidized coenzyme F420-(gamma-L-Glu)(n) + a quinol + H(+) = reduced coenzyme F420-(gamma-L-Glu)(n) + a quinone</text>
        <dbReference type="Rhea" id="RHEA:39663"/>
        <dbReference type="Rhea" id="RHEA-COMP:12939"/>
        <dbReference type="Rhea" id="RHEA-COMP:14378"/>
        <dbReference type="ChEBI" id="CHEBI:15378"/>
        <dbReference type="ChEBI" id="CHEBI:24646"/>
        <dbReference type="ChEBI" id="CHEBI:132124"/>
        <dbReference type="ChEBI" id="CHEBI:133980"/>
        <dbReference type="ChEBI" id="CHEBI:139511"/>
    </reaction>
</comment>
<gene>
    <name evidence="3" type="ORF">AFE02nite_32000</name>
</gene>
<name>A0A511Z247_9CELL</name>
<evidence type="ECO:0000256" key="2">
    <source>
        <dbReference type="ARBA" id="ARBA00049106"/>
    </source>
</evidence>
<dbReference type="AlphaFoldDB" id="A0A511Z247"/>